<gene>
    <name evidence="1" type="ORF">A0J61_01285</name>
</gene>
<dbReference type="OrthoDB" id="2300683at2759"/>
<reference evidence="1 2" key="1">
    <citation type="submission" date="2016-03" db="EMBL/GenBank/DDBJ databases">
        <title>Choanephora cucurbitarum.</title>
        <authorList>
            <person name="Min B."/>
            <person name="Park H."/>
            <person name="Park J.-H."/>
            <person name="Shin H.-D."/>
            <person name="Choi I.-G."/>
        </authorList>
    </citation>
    <scope>NUCLEOTIDE SEQUENCE [LARGE SCALE GENOMIC DNA]</scope>
    <source>
        <strain evidence="1 2">KUS-F28377</strain>
    </source>
</reference>
<comment type="caution">
    <text evidence="1">The sequence shown here is derived from an EMBL/GenBank/DDBJ whole genome shotgun (WGS) entry which is preliminary data.</text>
</comment>
<dbReference type="EMBL" id="LUGH01000039">
    <property type="protein sequence ID" value="OBZ90645.1"/>
    <property type="molecule type" value="Genomic_DNA"/>
</dbReference>
<dbReference type="Proteomes" id="UP000093000">
    <property type="component" value="Unassembled WGS sequence"/>
</dbReference>
<proteinExistence type="predicted"/>
<keyword evidence="2" id="KW-1185">Reference proteome</keyword>
<dbReference type="InParanoid" id="A0A1C7NNG1"/>
<protein>
    <submittedName>
        <fullName evidence="1">Uncharacterized protein</fullName>
    </submittedName>
</protein>
<dbReference type="AlphaFoldDB" id="A0A1C7NNG1"/>
<name>A0A1C7NNG1_9FUNG</name>
<evidence type="ECO:0000313" key="2">
    <source>
        <dbReference type="Proteomes" id="UP000093000"/>
    </source>
</evidence>
<accession>A0A1C7NNG1</accession>
<evidence type="ECO:0000313" key="1">
    <source>
        <dbReference type="EMBL" id="OBZ90645.1"/>
    </source>
</evidence>
<organism evidence="1 2">
    <name type="scientific">Choanephora cucurbitarum</name>
    <dbReference type="NCBI Taxonomy" id="101091"/>
    <lineage>
        <taxon>Eukaryota</taxon>
        <taxon>Fungi</taxon>
        <taxon>Fungi incertae sedis</taxon>
        <taxon>Mucoromycota</taxon>
        <taxon>Mucoromycotina</taxon>
        <taxon>Mucoromycetes</taxon>
        <taxon>Mucorales</taxon>
        <taxon>Mucorineae</taxon>
        <taxon>Choanephoraceae</taxon>
        <taxon>Choanephoroideae</taxon>
        <taxon>Choanephora</taxon>
    </lineage>
</organism>
<sequence length="529" mass="59251">MNIDNIQFLPSIEYLQEHPEEVQFLGVGRLGLRHLGVIRSHMAHLPVKRDRSIWQQHLQNMVVEKGLSFVKKDDLPAIKPAYEEIVRDSLPMRKVLLEKSLGQLKNYCDWLLSEFDVHLVYVYAIDSIRANVSAQFGCNSEHYMRYLVSWSGPNIRAQLQGLPSASSVTVSVPANAPTTNAPTTNTTAVNAVLVRVFDSESSQFSGDNLVINNINVSAELKAARTNALALKAADRNLNAIQLLSLNHIYYVSSRRAKSLTKLTSLNTHRSMLAFLKTYLPKVPTTVGDLAKRLDDVALAFDQGVQDCIGLLENEIFNVIAQAKTNKQQEVLQYATILFNLLPLVGQWPKAELREVSFIDAKFNAVALGLFGRLDASLYNYTRQDKAMQKSFQKPDFCLSINTSSGECIELYQMEAKTPNANKGNVDFLKLGNNMKTMVDEMVSRGCPVEDAKSFGTLIHGDTAVYYQIRLIHDGMYVMKEIDFISLPHTASGFGLMVQNIQCLLYIKESIIAIESVLEALKPERSEHPY</sequence>